<dbReference type="GO" id="GO:0048038">
    <property type="term" value="F:quinone binding"/>
    <property type="evidence" value="ECO:0007669"/>
    <property type="project" value="TreeGrafter"/>
</dbReference>
<dbReference type="PRINTS" id="PR00081">
    <property type="entry name" value="GDHRDH"/>
</dbReference>
<dbReference type="GO" id="GO:0016616">
    <property type="term" value="F:oxidoreductase activity, acting on the CH-OH group of donors, NAD or NADP as acceptor"/>
    <property type="evidence" value="ECO:0007669"/>
    <property type="project" value="TreeGrafter"/>
</dbReference>
<dbReference type="EMBL" id="JACBAD010001983">
    <property type="protein sequence ID" value="KAF7125418.1"/>
    <property type="molecule type" value="Genomic_DNA"/>
</dbReference>
<organism evidence="4 6">
    <name type="scientific">Aspergillus hiratsukae</name>
    <dbReference type="NCBI Taxonomy" id="1194566"/>
    <lineage>
        <taxon>Eukaryota</taxon>
        <taxon>Fungi</taxon>
        <taxon>Dikarya</taxon>
        <taxon>Ascomycota</taxon>
        <taxon>Pezizomycotina</taxon>
        <taxon>Eurotiomycetes</taxon>
        <taxon>Eurotiomycetidae</taxon>
        <taxon>Eurotiales</taxon>
        <taxon>Aspergillaceae</taxon>
        <taxon>Aspergillus</taxon>
        <taxon>Aspergillus subgen. Fumigati</taxon>
    </lineage>
</organism>
<dbReference type="Pfam" id="PF13561">
    <property type="entry name" value="adh_short_C2"/>
    <property type="match status" value="1"/>
</dbReference>
<comment type="similarity">
    <text evidence="1">Belongs to the short-chain dehydrogenases/reductases (SDR) family.</text>
</comment>
<dbReference type="InterPro" id="IPR036291">
    <property type="entry name" value="NAD(P)-bd_dom_sf"/>
</dbReference>
<dbReference type="AlphaFoldDB" id="A0A8H6UTX2"/>
<comment type="caution">
    <text evidence="4">The sequence shown here is derived from an EMBL/GenBank/DDBJ whole genome shotgun (WGS) entry which is preliminary data.</text>
</comment>
<dbReference type="FunFam" id="3.40.50.720:FF:000084">
    <property type="entry name" value="Short-chain dehydrogenase reductase"/>
    <property type="match status" value="2"/>
</dbReference>
<dbReference type="PRINTS" id="PR00080">
    <property type="entry name" value="SDRFAMILY"/>
</dbReference>
<dbReference type="PROSITE" id="PS00061">
    <property type="entry name" value="ADH_SHORT"/>
    <property type="match status" value="2"/>
</dbReference>
<keyword evidence="2" id="KW-0521">NADP</keyword>
<dbReference type="Proteomes" id="UP000662466">
    <property type="component" value="Unassembled WGS sequence"/>
</dbReference>
<dbReference type="GO" id="GO:0044550">
    <property type="term" value="P:secondary metabolite biosynthetic process"/>
    <property type="evidence" value="ECO:0007669"/>
    <property type="project" value="UniProtKB-ARBA"/>
</dbReference>
<evidence type="ECO:0000313" key="3">
    <source>
        <dbReference type="EMBL" id="KAF7125418.1"/>
    </source>
</evidence>
<gene>
    <name evidence="3" type="ORF">CNMCM5793_001596</name>
    <name evidence="4" type="ORF">CNMCM6106_000772</name>
</gene>
<dbReference type="PANTHER" id="PTHR42760">
    <property type="entry name" value="SHORT-CHAIN DEHYDROGENASES/REDUCTASES FAMILY MEMBER"/>
    <property type="match status" value="1"/>
</dbReference>
<evidence type="ECO:0000313" key="4">
    <source>
        <dbReference type="EMBL" id="KAF7164114.1"/>
    </source>
</evidence>
<dbReference type="OrthoDB" id="1669814at2759"/>
<evidence type="ECO:0000256" key="1">
    <source>
        <dbReference type="ARBA" id="ARBA00006484"/>
    </source>
</evidence>
<dbReference type="SUPFAM" id="SSF51735">
    <property type="entry name" value="NAD(P)-binding Rossmann-fold domains"/>
    <property type="match status" value="2"/>
</dbReference>
<evidence type="ECO:0000313" key="5">
    <source>
        <dbReference type="Proteomes" id="UP000630445"/>
    </source>
</evidence>
<dbReference type="Proteomes" id="UP000630445">
    <property type="component" value="Unassembled WGS sequence"/>
</dbReference>
<proteinExistence type="inferred from homology"/>
<reference evidence="4" key="1">
    <citation type="submission" date="2020-06" db="EMBL/GenBank/DDBJ databases">
        <title>Draft genome sequences of strains closely related to Aspergillus parafelis and Aspergillus hiratsukae.</title>
        <authorList>
            <person name="Dos Santos R.A.C."/>
            <person name="Rivero-Menendez O."/>
            <person name="Steenwyk J.L."/>
            <person name="Mead M.E."/>
            <person name="Goldman G.H."/>
            <person name="Alastruey-Izquierdo A."/>
            <person name="Rokas A."/>
        </authorList>
    </citation>
    <scope>NUCLEOTIDE SEQUENCE</scope>
    <source>
        <strain evidence="3">CNM-CM5793</strain>
        <strain evidence="4">CNM-CM6106</strain>
    </source>
</reference>
<name>A0A8H6UTX2_9EURO</name>
<dbReference type="PANTHER" id="PTHR42760:SF45">
    <property type="entry name" value="SHORT CHAIN DEHYDROGENASE_REDUCTASE FAMILY PROTEIN, PUTATIVE (AFU_ORTHOLOGUE AFUA_3G09150)-RELATED"/>
    <property type="match status" value="1"/>
</dbReference>
<dbReference type="EMBL" id="JACBAF010002196">
    <property type="protein sequence ID" value="KAF7164114.1"/>
    <property type="molecule type" value="Genomic_DNA"/>
</dbReference>
<dbReference type="Pfam" id="PF00106">
    <property type="entry name" value="adh_short"/>
    <property type="match status" value="1"/>
</dbReference>
<evidence type="ECO:0000256" key="2">
    <source>
        <dbReference type="ARBA" id="ARBA00022857"/>
    </source>
</evidence>
<dbReference type="InterPro" id="IPR020904">
    <property type="entry name" value="Sc_DH/Rdtase_CS"/>
</dbReference>
<dbReference type="Gene3D" id="3.40.50.720">
    <property type="entry name" value="NAD(P)-binding Rossmann-like Domain"/>
    <property type="match status" value="2"/>
</dbReference>
<dbReference type="InterPro" id="IPR002347">
    <property type="entry name" value="SDR_fam"/>
</dbReference>
<evidence type="ECO:0000313" key="6">
    <source>
        <dbReference type="Proteomes" id="UP000662466"/>
    </source>
</evidence>
<protein>
    <submittedName>
        <fullName evidence="4">Uncharacterized protein</fullName>
    </submittedName>
</protein>
<accession>A0A8H6UTX2</accession>
<keyword evidence="5" id="KW-1185">Reference proteome</keyword>
<dbReference type="CDD" id="cd05233">
    <property type="entry name" value="SDR_c"/>
    <property type="match status" value="2"/>
</dbReference>
<sequence length="585" mass="62325">MSLDGRVYTITGAASGIGQAVAIRLAELGAAGLAISDLNLKGLEETKNKCSKYNAKFTVTKVDVSQNDQISDWIEATLREFGRLDGAANVAGIAGGDGETTCATIKTEDWDQMLNVNLRGVMFCMRAQLPHLRSGGAIVNVSSTSGLRGLPHNAAYATSKFGVIGLTESAAGEFGRHGIRVNSLLPGPIDTPIFRDGEAKGLFSSERTSQATCLGRMGKPDEVAKVLCFLLSDDASYVTGVYSTDTGPCGSSLKLTKFNSFNQDYYPNPIINSKRVISEMPVEISLAGQVGLVTGAGTPYGIGRSLVIQLAKAGAKAVYACDLNTAHFDALKEDVKSTGSDCVVEGCLLDVASEEQTVALLKKIVKAHGRFDFFFANAGFANYRNLNDIQPQHWDRSISVMTTSCFYAIKYGSQAMAVTSQEKPQPGGSIVLTSSCAAFLGAYADISYTAAKKAVNALVESGSVQLSASNIRVNGFAPGFTRTSILTSSQNAEKGSEYGLKETAKEIQSNHEWFFERAGLRENRQYYYNRLQEAEEMAYLGVFLASDLASSINGQTILADSGFTAAATKEACTGPIPPVKPLELV</sequence>
<dbReference type="GO" id="GO:0006633">
    <property type="term" value="P:fatty acid biosynthetic process"/>
    <property type="evidence" value="ECO:0007669"/>
    <property type="project" value="TreeGrafter"/>
</dbReference>